<dbReference type="Proteomes" id="UP000789366">
    <property type="component" value="Unassembled WGS sequence"/>
</dbReference>
<dbReference type="EMBL" id="CAJVPW010001612">
    <property type="protein sequence ID" value="CAG8488453.1"/>
    <property type="molecule type" value="Genomic_DNA"/>
</dbReference>
<evidence type="ECO:0000313" key="1">
    <source>
        <dbReference type="EMBL" id="CAG8488453.1"/>
    </source>
</evidence>
<keyword evidence="2" id="KW-1185">Reference proteome</keyword>
<comment type="caution">
    <text evidence="1">The sequence shown here is derived from an EMBL/GenBank/DDBJ whole genome shotgun (WGS) entry which is preliminary data.</text>
</comment>
<sequence>MATASYADVVKRTERTADEEDRTENLEANVITNNTRSRNIQPFQVEFEDQKMENHDAALFGSKPEVQDEPRKGARGQGSGKISKRTIALSGVVVDAALVGIFVRWVYKRPSISKINVGLGAIGLSFVYGLQCKVFTIGKRKRKSKGKNNGEMSQMPEGDDEYGYDPMNMDEYDDGQLDGTAGPSYNPQSSYGIREAGGYDEGFFSGPVHQQHHKGGSHHHRQNQQSDKTVDQDFFNDFPDDFDDEDLK</sequence>
<reference evidence="1" key="1">
    <citation type="submission" date="2021-06" db="EMBL/GenBank/DDBJ databases">
        <authorList>
            <person name="Kallberg Y."/>
            <person name="Tangrot J."/>
            <person name="Rosling A."/>
        </authorList>
    </citation>
    <scope>NUCLEOTIDE SEQUENCE</scope>
    <source>
        <strain evidence="1">28 12/20/2015</strain>
    </source>
</reference>
<gene>
    <name evidence="1" type="ORF">SPELUC_LOCUS2452</name>
</gene>
<organism evidence="1 2">
    <name type="scientific">Cetraspora pellucida</name>
    <dbReference type="NCBI Taxonomy" id="1433469"/>
    <lineage>
        <taxon>Eukaryota</taxon>
        <taxon>Fungi</taxon>
        <taxon>Fungi incertae sedis</taxon>
        <taxon>Mucoromycota</taxon>
        <taxon>Glomeromycotina</taxon>
        <taxon>Glomeromycetes</taxon>
        <taxon>Diversisporales</taxon>
        <taxon>Gigasporaceae</taxon>
        <taxon>Cetraspora</taxon>
    </lineage>
</organism>
<protein>
    <submittedName>
        <fullName evidence="1">1964_t:CDS:1</fullName>
    </submittedName>
</protein>
<proteinExistence type="predicted"/>
<evidence type="ECO:0000313" key="2">
    <source>
        <dbReference type="Proteomes" id="UP000789366"/>
    </source>
</evidence>
<accession>A0ACA9KS22</accession>
<name>A0ACA9KS22_9GLOM</name>